<dbReference type="GO" id="GO:0061630">
    <property type="term" value="F:ubiquitin protein ligase activity"/>
    <property type="evidence" value="ECO:0007669"/>
    <property type="project" value="UniProtKB-EC"/>
</dbReference>
<feature type="region of interest" description="Disordered" evidence="9">
    <location>
        <begin position="1"/>
        <end position="20"/>
    </location>
</feature>
<dbReference type="PANTHER" id="PTHR45931">
    <property type="entry name" value="SI:CH211-59O9.10"/>
    <property type="match status" value="1"/>
</dbReference>
<evidence type="ECO:0000256" key="2">
    <source>
        <dbReference type="ARBA" id="ARBA00012483"/>
    </source>
</evidence>
<reference evidence="11" key="1">
    <citation type="journal article" date="2020" name="Fungal Divers.">
        <title>Resolving the Mortierellaceae phylogeny through synthesis of multi-gene phylogenetics and phylogenomics.</title>
        <authorList>
            <person name="Vandepol N."/>
            <person name="Liber J."/>
            <person name="Desiro A."/>
            <person name="Na H."/>
            <person name="Kennedy M."/>
            <person name="Barry K."/>
            <person name="Grigoriev I.V."/>
            <person name="Miller A.N."/>
            <person name="O'Donnell K."/>
            <person name="Stajich J.E."/>
            <person name="Bonito G."/>
        </authorList>
    </citation>
    <scope>NUCLEOTIDE SEQUENCE</scope>
    <source>
        <strain evidence="11">NRRL 6426</strain>
    </source>
</reference>
<evidence type="ECO:0000256" key="8">
    <source>
        <dbReference type="PROSITE-ProRule" id="PRU00175"/>
    </source>
</evidence>
<evidence type="ECO:0000259" key="10">
    <source>
        <dbReference type="PROSITE" id="PS50089"/>
    </source>
</evidence>
<feature type="compositionally biased region" description="Low complexity" evidence="9">
    <location>
        <begin position="97"/>
        <end position="110"/>
    </location>
</feature>
<evidence type="ECO:0000256" key="6">
    <source>
        <dbReference type="ARBA" id="ARBA00022786"/>
    </source>
</evidence>
<feature type="compositionally biased region" description="Low complexity" evidence="9">
    <location>
        <begin position="135"/>
        <end position="154"/>
    </location>
</feature>
<feature type="domain" description="RING-type" evidence="10">
    <location>
        <begin position="271"/>
        <end position="312"/>
    </location>
</feature>
<dbReference type="InterPro" id="IPR013083">
    <property type="entry name" value="Znf_RING/FYVE/PHD"/>
</dbReference>
<comment type="catalytic activity">
    <reaction evidence="1">
        <text>S-ubiquitinyl-[E2 ubiquitin-conjugating enzyme]-L-cysteine + [acceptor protein]-L-lysine = [E2 ubiquitin-conjugating enzyme]-L-cysteine + N(6)-ubiquitinyl-[acceptor protein]-L-lysine.</text>
        <dbReference type="EC" id="2.3.2.27"/>
    </reaction>
</comment>
<evidence type="ECO:0000256" key="1">
    <source>
        <dbReference type="ARBA" id="ARBA00000900"/>
    </source>
</evidence>
<protein>
    <recommendedName>
        <fullName evidence="2">RING-type E3 ubiquitin transferase</fullName>
        <ecNumber evidence="2">2.3.2.27</ecNumber>
    </recommendedName>
</protein>
<keyword evidence="12" id="KW-1185">Reference proteome</keyword>
<evidence type="ECO:0000256" key="4">
    <source>
        <dbReference type="ARBA" id="ARBA00022723"/>
    </source>
</evidence>
<feature type="region of interest" description="Disordered" evidence="9">
    <location>
        <begin position="97"/>
        <end position="122"/>
    </location>
</feature>
<dbReference type="Pfam" id="PF13639">
    <property type="entry name" value="zf-RING_2"/>
    <property type="match status" value="1"/>
</dbReference>
<dbReference type="GO" id="GO:0006511">
    <property type="term" value="P:ubiquitin-dependent protein catabolic process"/>
    <property type="evidence" value="ECO:0007669"/>
    <property type="project" value="TreeGrafter"/>
</dbReference>
<evidence type="ECO:0000313" key="11">
    <source>
        <dbReference type="EMBL" id="KAF9138730.1"/>
    </source>
</evidence>
<dbReference type="InterPro" id="IPR039525">
    <property type="entry name" value="RNF126-like_zinc-ribbon"/>
</dbReference>
<evidence type="ECO:0000256" key="5">
    <source>
        <dbReference type="ARBA" id="ARBA00022771"/>
    </source>
</evidence>
<dbReference type="EMBL" id="JAAAUQ010001445">
    <property type="protein sequence ID" value="KAF9138730.1"/>
    <property type="molecule type" value="Genomic_DNA"/>
</dbReference>
<feature type="region of interest" description="Disordered" evidence="9">
    <location>
        <begin position="135"/>
        <end position="182"/>
    </location>
</feature>
<gene>
    <name evidence="11" type="ORF">BG015_002274</name>
</gene>
<name>A0A9P5V6E2_9FUNG</name>
<comment type="caution">
    <text evidence="11">The sequence shown here is derived from an EMBL/GenBank/DDBJ whole genome shotgun (WGS) entry which is preliminary data.</text>
</comment>
<organism evidence="11 12">
    <name type="scientific">Linnemannia schmuckeri</name>
    <dbReference type="NCBI Taxonomy" id="64567"/>
    <lineage>
        <taxon>Eukaryota</taxon>
        <taxon>Fungi</taxon>
        <taxon>Fungi incertae sedis</taxon>
        <taxon>Mucoromycota</taxon>
        <taxon>Mortierellomycotina</taxon>
        <taxon>Mortierellomycetes</taxon>
        <taxon>Mortierellales</taxon>
        <taxon>Mortierellaceae</taxon>
        <taxon>Linnemannia</taxon>
    </lineage>
</organism>
<dbReference type="GO" id="GO:0005634">
    <property type="term" value="C:nucleus"/>
    <property type="evidence" value="ECO:0007669"/>
    <property type="project" value="TreeGrafter"/>
</dbReference>
<dbReference type="Proteomes" id="UP000748756">
    <property type="component" value="Unassembled WGS sequence"/>
</dbReference>
<dbReference type="SUPFAM" id="SSF57850">
    <property type="entry name" value="RING/U-box"/>
    <property type="match status" value="1"/>
</dbReference>
<dbReference type="InterPro" id="IPR051834">
    <property type="entry name" value="RING_finger_E3_ligase"/>
</dbReference>
<keyword evidence="7" id="KW-0862">Zinc</keyword>
<evidence type="ECO:0000256" key="9">
    <source>
        <dbReference type="SAM" id="MobiDB-lite"/>
    </source>
</evidence>
<dbReference type="InterPro" id="IPR001841">
    <property type="entry name" value="Znf_RING"/>
</dbReference>
<dbReference type="CDD" id="cd16454">
    <property type="entry name" value="RING-H2_PA-TM-RING"/>
    <property type="match status" value="1"/>
</dbReference>
<dbReference type="EC" id="2.3.2.27" evidence="2"/>
<dbReference type="Gene3D" id="3.30.40.10">
    <property type="entry name" value="Zinc/RING finger domain, C3HC4 (zinc finger)"/>
    <property type="match status" value="1"/>
</dbReference>
<evidence type="ECO:0000256" key="3">
    <source>
        <dbReference type="ARBA" id="ARBA00022679"/>
    </source>
</evidence>
<dbReference type="GO" id="GO:0008270">
    <property type="term" value="F:zinc ion binding"/>
    <property type="evidence" value="ECO:0007669"/>
    <property type="project" value="UniProtKB-KW"/>
</dbReference>
<keyword evidence="6" id="KW-0833">Ubl conjugation pathway</keyword>
<evidence type="ECO:0000313" key="12">
    <source>
        <dbReference type="Proteomes" id="UP000748756"/>
    </source>
</evidence>
<dbReference type="OrthoDB" id="8062037at2759"/>
<proteinExistence type="predicted"/>
<dbReference type="PROSITE" id="PS50089">
    <property type="entry name" value="ZF_RING_2"/>
    <property type="match status" value="1"/>
</dbReference>
<accession>A0A9P5V6E2</accession>
<sequence>MNSPLAENTPPTTTPRSRRDHWCHQCSAEITPMMAPHPICPECHSEFVEKIEEDNDPRTFVEAGHEQVHEDDDGYEGQETVGLEDLLRVIQLLSSPPTTANQRQQQTQGQLPGGYPTGTVAGAATSPFSLFNSQATRSASENATTNTARASATELNNEDEEMLEVEQNTEPRQQSQGPPTSISSLLERIGLELHFMNEGGQPGLGGFGGLFNMVGNPGDYVFGQGGLDDVITQMMEMQGRQNGPVALSEEAINELPQHTLTSEELDAKTECSVCKDEFERQDTCTQLKCKHIFHEDCIKPWLKTSATCPTCRFSLVPEEDAQQQQQQDQQQQRSSSGYSSALPGSFPRHD</sequence>
<dbReference type="AlphaFoldDB" id="A0A9P5V6E2"/>
<feature type="region of interest" description="Disordered" evidence="9">
    <location>
        <begin position="318"/>
        <end position="350"/>
    </location>
</feature>
<keyword evidence="4" id="KW-0479">Metal-binding</keyword>
<keyword evidence="5 8" id="KW-0863">Zinc-finger</keyword>
<dbReference type="SMART" id="SM00184">
    <property type="entry name" value="RING"/>
    <property type="match status" value="1"/>
</dbReference>
<feature type="compositionally biased region" description="Polar residues" evidence="9">
    <location>
        <begin position="166"/>
        <end position="182"/>
    </location>
</feature>
<keyword evidence="3" id="KW-0808">Transferase</keyword>
<evidence type="ECO:0000256" key="7">
    <source>
        <dbReference type="ARBA" id="ARBA00022833"/>
    </source>
</evidence>
<feature type="compositionally biased region" description="Low complexity" evidence="9">
    <location>
        <begin position="322"/>
        <end position="350"/>
    </location>
</feature>
<dbReference type="Pfam" id="PF14369">
    <property type="entry name" value="Zn_ribbon_19"/>
    <property type="match status" value="1"/>
</dbReference>
<dbReference type="PANTHER" id="PTHR45931:SF3">
    <property type="entry name" value="RING ZINC FINGER-CONTAINING PROTEIN"/>
    <property type="match status" value="1"/>
</dbReference>